<dbReference type="AlphaFoldDB" id="A0A817QZN3"/>
<sequence length="265" mass="29664">CNGVDSFLGYEDVTVILQIKFNQLNDLRKHSYVTLADGTIALLSEVESSVNNRIKLLKKKREKLTTATTISSVLPTTKVSISHCPMRTTAPSDAPIPINSSNSSSINFSVAPTLTDEISTRISETIIEWLKKKQQELNLKNTNFHQGIDFHVELNKRRDGVVFRCKCGIKNSIGQKKGVLVFSNIYRHFKSINCSMMTDKRKNSTESSTDNEENDSHANLLTTNQSFASTPRQSKLKSVISTSSKVNNRNRSASNASKRKRPRLN</sequence>
<keyword evidence="5" id="KW-1185">Reference proteome</keyword>
<gene>
    <name evidence="2" type="ORF">TIS948_LOCUS14495</name>
    <name evidence="3" type="ORF">UJA718_LOCUS34067</name>
</gene>
<evidence type="ECO:0000256" key="1">
    <source>
        <dbReference type="SAM" id="MobiDB-lite"/>
    </source>
</evidence>
<feature type="compositionally biased region" description="Low complexity" evidence="1">
    <location>
        <begin position="243"/>
        <end position="256"/>
    </location>
</feature>
<evidence type="ECO:0000313" key="2">
    <source>
        <dbReference type="EMBL" id="CAF3238414.1"/>
    </source>
</evidence>
<proteinExistence type="predicted"/>
<protein>
    <submittedName>
        <fullName evidence="2">Uncharacterized protein</fullName>
    </submittedName>
</protein>
<comment type="caution">
    <text evidence="2">The sequence shown here is derived from an EMBL/GenBank/DDBJ whole genome shotgun (WGS) entry which is preliminary data.</text>
</comment>
<dbReference type="EMBL" id="CAJNXB010002374">
    <property type="protein sequence ID" value="CAF3238414.1"/>
    <property type="molecule type" value="Genomic_DNA"/>
</dbReference>
<feature type="region of interest" description="Disordered" evidence="1">
    <location>
        <begin position="223"/>
        <end position="265"/>
    </location>
</feature>
<feature type="non-terminal residue" evidence="2">
    <location>
        <position position="1"/>
    </location>
</feature>
<accession>A0A817QZN3</accession>
<dbReference type="Proteomes" id="UP000663873">
    <property type="component" value="Unassembled WGS sequence"/>
</dbReference>
<reference evidence="2" key="1">
    <citation type="submission" date="2021-02" db="EMBL/GenBank/DDBJ databases">
        <authorList>
            <person name="Nowell W R."/>
        </authorList>
    </citation>
    <scope>NUCLEOTIDE SEQUENCE</scope>
</reference>
<organism evidence="2 4">
    <name type="scientific">Rotaria socialis</name>
    <dbReference type="NCBI Taxonomy" id="392032"/>
    <lineage>
        <taxon>Eukaryota</taxon>
        <taxon>Metazoa</taxon>
        <taxon>Spiralia</taxon>
        <taxon>Gnathifera</taxon>
        <taxon>Rotifera</taxon>
        <taxon>Eurotatoria</taxon>
        <taxon>Bdelloidea</taxon>
        <taxon>Philodinida</taxon>
        <taxon>Philodinidae</taxon>
        <taxon>Rotaria</taxon>
    </lineage>
</organism>
<name>A0A817QZN3_9BILA</name>
<feature type="compositionally biased region" description="Polar residues" evidence="1">
    <location>
        <begin position="223"/>
        <end position="233"/>
    </location>
</feature>
<evidence type="ECO:0000313" key="4">
    <source>
        <dbReference type="Proteomes" id="UP000663825"/>
    </source>
</evidence>
<evidence type="ECO:0000313" key="5">
    <source>
        <dbReference type="Proteomes" id="UP000663873"/>
    </source>
</evidence>
<dbReference type="Proteomes" id="UP000663825">
    <property type="component" value="Unassembled WGS sequence"/>
</dbReference>
<dbReference type="EMBL" id="CAJOBP010030548">
    <property type="protein sequence ID" value="CAF4657501.1"/>
    <property type="molecule type" value="Genomic_DNA"/>
</dbReference>
<evidence type="ECO:0000313" key="3">
    <source>
        <dbReference type="EMBL" id="CAF4657501.1"/>
    </source>
</evidence>